<keyword evidence="2 4" id="KW-0067">ATP-binding</keyword>
<dbReference type="InterPro" id="IPR032781">
    <property type="entry name" value="ABC_tran_Xtn"/>
</dbReference>
<dbReference type="InterPro" id="IPR051309">
    <property type="entry name" value="ABCF_ATPase"/>
</dbReference>
<evidence type="ECO:0000313" key="5">
    <source>
        <dbReference type="Proteomes" id="UP001652432"/>
    </source>
</evidence>
<dbReference type="InterPro" id="IPR027417">
    <property type="entry name" value="P-loop_NTPase"/>
</dbReference>
<evidence type="ECO:0000313" key="4">
    <source>
        <dbReference type="EMBL" id="MCU6745030.1"/>
    </source>
</evidence>
<organism evidence="4 5">
    <name type="scientific">Suilimivivens aceti</name>
    <dbReference type="NCBI Taxonomy" id="2981774"/>
    <lineage>
        <taxon>Bacteria</taxon>
        <taxon>Bacillati</taxon>
        <taxon>Bacillota</taxon>
        <taxon>Clostridia</taxon>
        <taxon>Lachnospirales</taxon>
        <taxon>Lachnospiraceae</taxon>
        <taxon>Suilimivivens</taxon>
    </lineage>
</organism>
<reference evidence="4 5" key="1">
    <citation type="journal article" date="2021" name="ISME Commun">
        <title>Automated analysis of genomic sequences facilitates high-throughput and comprehensive description of bacteria.</title>
        <authorList>
            <person name="Hitch T.C.A."/>
        </authorList>
    </citation>
    <scope>NUCLEOTIDE SEQUENCE [LARGE SCALE GENOMIC DNA]</scope>
    <source>
        <strain evidence="4 5">Sanger_18</strain>
    </source>
</reference>
<protein>
    <submittedName>
        <fullName evidence="4">ATP-binding cassette domain-containing protein</fullName>
    </submittedName>
</protein>
<dbReference type="Pfam" id="PF12848">
    <property type="entry name" value="ABC_tran_Xtn"/>
    <property type="match status" value="1"/>
</dbReference>
<evidence type="ECO:0000259" key="3">
    <source>
        <dbReference type="PROSITE" id="PS50893"/>
    </source>
</evidence>
<dbReference type="RefSeq" id="WP_262575140.1">
    <property type="nucleotide sequence ID" value="NZ_JAOQKJ010000008.1"/>
</dbReference>
<dbReference type="Proteomes" id="UP001652432">
    <property type="component" value="Unassembled WGS sequence"/>
</dbReference>
<feature type="domain" description="ABC transporter" evidence="3">
    <location>
        <begin position="4"/>
        <end position="259"/>
    </location>
</feature>
<dbReference type="Pfam" id="PF00005">
    <property type="entry name" value="ABC_tran"/>
    <property type="match status" value="2"/>
</dbReference>
<evidence type="ECO:0000256" key="1">
    <source>
        <dbReference type="ARBA" id="ARBA00022741"/>
    </source>
</evidence>
<dbReference type="PANTHER" id="PTHR42855:SF2">
    <property type="entry name" value="DRUG RESISTANCE ABC TRANSPORTER,ATP-BINDING PROTEIN"/>
    <property type="match status" value="1"/>
</dbReference>
<dbReference type="InterPro" id="IPR003593">
    <property type="entry name" value="AAA+_ATPase"/>
</dbReference>
<dbReference type="Gene3D" id="3.40.50.300">
    <property type="entry name" value="P-loop containing nucleotide triphosphate hydrolases"/>
    <property type="match status" value="2"/>
</dbReference>
<dbReference type="InterPro" id="IPR017871">
    <property type="entry name" value="ABC_transporter-like_CS"/>
</dbReference>
<proteinExistence type="predicted"/>
<dbReference type="EMBL" id="JAOQKJ010000008">
    <property type="protein sequence ID" value="MCU6745030.1"/>
    <property type="molecule type" value="Genomic_DNA"/>
</dbReference>
<dbReference type="PANTHER" id="PTHR42855">
    <property type="entry name" value="ABC TRANSPORTER ATP-BINDING SUBUNIT"/>
    <property type="match status" value="1"/>
</dbReference>
<comment type="caution">
    <text evidence="4">The sequence shown here is derived from an EMBL/GenBank/DDBJ whole genome shotgun (WGS) entry which is preliminary data.</text>
</comment>
<dbReference type="SUPFAM" id="SSF52540">
    <property type="entry name" value="P-loop containing nucleoside triphosphate hydrolases"/>
    <property type="match status" value="2"/>
</dbReference>
<dbReference type="PROSITE" id="PS50893">
    <property type="entry name" value="ABC_TRANSPORTER_2"/>
    <property type="match status" value="2"/>
</dbReference>
<keyword evidence="5" id="KW-1185">Reference proteome</keyword>
<dbReference type="InterPro" id="IPR003439">
    <property type="entry name" value="ABC_transporter-like_ATP-bd"/>
</dbReference>
<sequence>MSILNVEHLTHGFGDRAIFQDVSFRLLKGEHIGLIGANGEGKSTFMNIITGKLMPDEGQVEWAKNVRVGYLDQHTVLEKGMTIRQVLSSAFDFLFDMEKQMNDICDKMGTASEEELEQYMEDLGTIQDLLTMHDFYMIDAKVEEVARALGLLELSLDRDVSDLSGGQRTKVLLAKLLLEKPDILLLDEPTNYLDAEHIAWLKRYLNDYENAFILISHDIPFLNSVVNLIYHMDNQQLTRYVGDYDKFQEVYAMKKAQLEAAYNKQQKEIADLKDFVARNKARVSTRNMAMSRQKKLDKMDVIELAAEKPKPEFHFKEARTPGRYIFQTQDLVIGYEEPLSKPLNLEMERGQKIVLTGANGIGKTTLLKSILGLIPPLSGSVTQGDYLSIGYFEQEMSGDGSNTCIEEIWQEFPGYSQYEVRSALAKCGLTTKHIESLVKVLSGGEQAKVRLCKLINRETNVLLLDEPTNHLDVDAKDELKRALTAYKGSILMVCHEPEFYDGLATAVWDCTQFTTRLV</sequence>
<name>A0ABT2T462_9FIRM</name>
<dbReference type="CDD" id="cd03221">
    <property type="entry name" value="ABCF_EF-3"/>
    <property type="match status" value="2"/>
</dbReference>
<dbReference type="GO" id="GO:0005524">
    <property type="term" value="F:ATP binding"/>
    <property type="evidence" value="ECO:0007669"/>
    <property type="project" value="UniProtKB-KW"/>
</dbReference>
<gene>
    <name evidence="4" type="ORF">OCV77_11075</name>
</gene>
<dbReference type="PROSITE" id="PS00211">
    <property type="entry name" value="ABC_TRANSPORTER_1"/>
    <property type="match status" value="2"/>
</dbReference>
<accession>A0ABT2T462</accession>
<evidence type="ECO:0000256" key="2">
    <source>
        <dbReference type="ARBA" id="ARBA00022840"/>
    </source>
</evidence>
<feature type="domain" description="ABC transporter" evidence="3">
    <location>
        <begin position="318"/>
        <end position="512"/>
    </location>
</feature>
<keyword evidence="1" id="KW-0547">Nucleotide-binding</keyword>
<dbReference type="SMART" id="SM00382">
    <property type="entry name" value="AAA"/>
    <property type="match status" value="2"/>
</dbReference>